<feature type="domain" description="TIR" evidence="1">
    <location>
        <begin position="1"/>
        <end position="130"/>
    </location>
</feature>
<dbReference type="OrthoDB" id="9768004at2"/>
<dbReference type="GO" id="GO:0007165">
    <property type="term" value="P:signal transduction"/>
    <property type="evidence" value="ECO:0007669"/>
    <property type="project" value="InterPro"/>
</dbReference>
<protein>
    <submittedName>
        <fullName evidence="2">TIR domain-containing protein</fullName>
    </submittedName>
</protein>
<dbReference type="AlphaFoldDB" id="A0A317PD26"/>
<dbReference type="EMBL" id="QGTR01000007">
    <property type="protein sequence ID" value="PWV97231.1"/>
    <property type="molecule type" value="Genomic_DNA"/>
</dbReference>
<evidence type="ECO:0000313" key="2">
    <source>
        <dbReference type="EMBL" id="PWV97231.1"/>
    </source>
</evidence>
<dbReference type="InterPro" id="IPR035897">
    <property type="entry name" value="Toll_tir_struct_dom_sf"/>
</dbReference>
<gene>
    <name evidence="2" type="ORF">DFR52_107145</name>
</gene>
<dbReference type="Proteomes" id="UP000246352">
    <property type="component" value="Unassembled WGS sequence"/>
</dbReference>
<name>A0A317PD26_9HYPH</name>
<dbReference type="PROSITE" id="PS50104">
    <property type="entry name" value="TIR"/>
    <property type="match status" value="1"/>
</dbReference>
<accession>A0A317PD26</accession>
<dbReference type="SUPFAM" id="SSF52200">
    <property type="entry name" value="Toll/Interleukin receptor TIR domain"/>
    <property type="match status" value="1"/>
</dbReference>
<organism evidence="2 3">
    <name type="scientific">Hoeflea marina</name>
    <dbReference type="NCBI Taxonomy" id="274592"/>
    <lineage>
        <taxon>Bacteria</taxon>
        <taxon>Pseudomonadati</taxon>
        <taxon>Pseudomonadota</taxon>
        <taxon>Alphaproteobacteria</taxon>
        <taxon>Hyphomicrobiales</taxon>
        <taxon>Rhizobiaceae</taxon>
        <taxon>Hoeflea</taxon>
    </lineage>
</organism>
<evidence type="ECO:0000313" key="3">
    <source>
        <dbReference type="Proteomes" id="UP000246352"/>
    </source>
</evidence>
<proteinExistence type="predicted"/>
<dbReference type="InterPro" id="IPR000157">
    <property type="entry name" value="TIR_dom"/>
</dbReference>
<dbReference type="RefSeq" id="WP_110034290.1">
    <property type="nucleotide sequence ID" value="NZ_QGTR01000007.1"/>
</dbReference>
<reference evidence="2 3" key="1">
    <citation type="submission" date="2018-05" db="EMBL/GenBank/DDBJ databases">
        <title>Genomic Encyclopedia of Type Strains, Phase IV (KMG-IV): sequencing the most valuable type-strain genomes for metagenomic binning, comparative biology and taxonomic classification.</title>
        <authorList>
            <person name="Goeker M."/>
        </authorList>
    </citation>
    <scope>NUCLEOTIDE SEQUENCE [LARGE SCALE GENOMIC DNA]</scope>
    <source>
        <strain evidence="2 3">DSM 16791</strain>
    </source>
</reference>
<dbReference type="Pfam" id="PF13676">
    <property type="entry name" value="TIR_2"/>
    <property type="match status" value="1"/>
</dbReference>
<comment type="caution">
    <text evidence="2">The sequence shown here is derived from an EMBL/GenBank/DDBJ whole genome shotgun (WGS) entry which is preliminary data.</text>
</comment>
<evidence type="ECO:0000259" key="1">
    <source>
        <dbReference type="PROSITE" id="PS50104"/>
    </source>
</evidence>
<sequence length="135" mass="15481">MGYKIFISHAWADRWLASQIERRVRALGAETFMDTNDIEKGDDIEDRIFTELPKCDELFALFTPWAIDRNWLWVEIGAARGLGLRIVTALYSVALSTIDAERGGLAFLKAKNAVDINDLESYFDELKDRLEKVRP</sequence>
<keyword evidence="3" id="KW-1185">Reference proteome</keyword>
<dbReference type="Gene3D" id="3.40.50.10140">
    <property type="entry name" value="Toll/interleukin-1 receptor homology (TIR) domain"/>
    <property type="match status" value="1"/>
</dbReference>